<dbReference type="Proteomes" id="UP001172630">
    <property type="component" value="Unassembled WGS sequence"/>
</dbReference>
<gene>
    <name evidence="1" type="ORF">PY650_31610</name>
</gene>
<dbReference type="RefSeq" id="WP_285883825.1">
    <property type="nucleotide sequence ID" value="NZ_JARFYN010000068.1"/>
</dbReference>
<reference evidence="1" key="1">
    <citation type="submission" date="2023-06" db="EMBL/GenBank/DDBJ databases">
        <title>Phylogenetic Diversity of Rhizobium strains.</title>
        <authorList>
            <person name="Moura F.T."/>
            <person name="Helene L.C.F."/>
            <person name="Hungria M."/>
        </authorList>
    </citation>
    <scope>NUCLEOTIDE SEQUENCE</scope>
    <source>
        <strain evidence="1">CCGE524</strain>
    </source>
</reference>
<evidence type="ECO:0000313" key="1">
    <source>
        <dbReference type="EMBL" id="MDL2410085.1"/>
    </source>
</evidence>
<sequence length="191" mass="21024">MDANARLLKNFPKGFALDETHHPHVTMLQQFVRTDDLDKVYAAANAVMVKEKPTAWKLKAFKYYYIPSPPVGLAGIVVEPSKDLHRLQDELIAAVKPYTVKTGTPAAFFSDDGGRDIQKFLIEYVGNFVTDAAGKRFNPHVTTGVGTEAYLNKMLAEPFPSFTFSPNGASVYQLGTFGTARKELKALTPAP</sequence>
<dbReference type="Gene3D" id="3.90.1140.10">
    <property type="entry name" value="Cyclic phosphodiesterase"/>
    <property type="match status" value="1"/>
</dbReference>
<dbReference type="GO" id="GO:0016874">
    <property type="term" value="F:ligase activity"/>
    <property type="evidence" value="ECO:0007669"/>
    <property type="project" value="UniProtKB-KW"/>
</dbReference>
<accession>A0ABT7KN72</accession>
<dbReference type="EMBL" id="JARFYN010000068">
    <property type="protein sequence ID" value="MDL2410085.1"/>
    <property type="molecule type" value="Genomic_DNA"/>
</dbReference>
<comment type="caution">
    <text evidence="1">The sequence shown here is derived from an EMBL/GenBank/DDBJ whole genome shotgun (WGS) entry which is preliminary data.</text>
</comment>
<evidence type="ECO:0000313" key="2">
    <source>
        <dbReference type="Proteomes" id="UP001172630"/>
    </source>
</evidence>
<keyword evidence="2" id="KW-1185">Reference proteome</keyword>
<dbReference type="Pfam" id="PF13563">
    <property type="entry name" value="2_5_RNA_ligase2"/>
    <property type="match status" value="1"/>
</dbReference>
<keyword evidence="1" id="KW-0436">Ligase</keyword>
<protein>
    <submittedName>
        <fullName evidence="1">2'-5' RNA ligase family protein</fullName>
    </submittedName>
</protein>
<name>A0ABT7KN72_9HYPH</name>
<proteinExistence type="predicted"/>
<organism evidence="1 2">
    <name type="scientific">Rhizobium calliandrae</name>
    <dbReference type="NCBI Taxonomy" id="1312182"/>
    <lineage>
        <taxon>Bacteria</taxon>
        <taxon>Pseudomonadati</taxon>
        <taxon>Pseudomonadota</taxon>
        <taxon>Alphaproteobacteria</taxon>
        <taxon>Hyphomicrobiales</taxon>
        <taxon>Rhizobiaceae</taxon>
        <taxon>Rhizobium/Agrobacterium group</taxon>
        <taxon>Rhizobium</taxon>
    </lineage>
</organism>